<keyword evidence="2" id="KW-0121">Carboxypeptidase</keyword>
<name>A0A4Q9GMZ4_9MICO</name>
<keyword evidence="2" id="KW-0378">Hydrolase</keyword>
<organism evidence="2 3">
    <name type="scientific">Glaciihabitans arcticus</name>
    <dbReference type="NCBI Taxonomy" id="2668039"/>
    <lineage>
        <taxon>Bacteria</taxon>
        <taxon>Bacillati</taxon>
        <taxon>Actinomycetota</taxon>
        <taxon>Actinomycetes</taxon>
        <taxon>Micrococcales</taxon>
        <taxon>Microbacteriaceae</taxon>
        <taxon>Glaciihabitans</taxon>
    </lineage>
</organism>
<keyword evidence="3" id="KW-1185">Reference proteome</keyword>
<comment type="caution">
    <text evidence="2">The sequence shown here is derived from an EMBL/GenBank/DDBJ whole genome shotgun (WGS) entry which is preliminary data.</text>
</comment>
<reference evidence="3" key="1">
    <citation type="submission" date="2019-02" db="EMBL/GenBank/DDBJ databases">
        <title>Glaciihabitans arcticus sp. nov., a psychrotolerant bacterium isolated from polar soil.</title>
        <authorList>
            <person name="Dahal R.H."/>
        </authorList>
    </citation>
    <scope>NUCLEOTIDE SEQUENCE [LARGE SCALE GENOMIC DNA]</scope>
    <source>
        <strain evidence="3">RP-3-7</strain>
    </source>
</reference>
<evidence type="ECO:0000313" key="3">
    <source>
        <dbReference type="Proteomes" id="UP000294194"/>
    </source>
</evidence>
<dbReference type="Gene3D" id="2.60.40.2700">
    <property type="match status" value="7"/>
</dbReference>
<protein>
    <submittedName>
        <fullName evidence="2">Carboxypeptidase regulatory-like domain-containing protein</fullName>
    </submittedName>
</protein>
<keyword evidence="1" id="KW-0732">Signal</keyword>
<dbReference type="GO" id="GO:0004180">
    <property type="term" value="F:carboxypeptidase activity"/>
    <property type="evidence" value="ECO:0007669"/>
    <property type="project" value="UniProtKB-KW"/>
</dbReference>
<feature type="signal peptide" evidence="1">
    <location>
        <begin position="1"/>
        <end position="33"/>
    </location>
</feature>
<proteinExistence type="predicted"/>
<dbReference type="SUPFAM" id="SSF49452">
    <property type="entry name" value="Starch-binding domain-like"/>
    <property type="match status" value="1"/>
</dbReference>
<dbReference type="EMBL" id="SISG01000001">
    <property type="protein sequence ID" value="TBN56051.1"/>
    <property type="molecule type" value="Genomic_DNA"/>
</dbReference>
<keyword evidence="2" id="KW-0645">Protease</keyword>
<dbReference type="InterPro" id="IPR013784">
    <property type="entry name" value="Carb-bd-like_fold"/>
</dbReference>
<accession>A0A4Q9GMZ4</accession>
<dbReference type="Proteomes" id="UP000294194">
    <property type="component" value="Unassembled WGS sequence"/>
</dbReference>
<dbReference type="GO" id="GO:0030246">
    <property type="term" value="F:carbohydrate binding"/>
    <property type="evidence" value="ECO:0007669"/>
    <property type="project" value="InterPro"/>
</dbReference>
<dbReference type="Gene3D" id="2.60.40.1120">
    <property type="entry name" value="Carboxypeptidase-like, regulatory domain"/>
    <property type="match status" value="1"/>
</dbReference>
<evidence type="ECO:0000313" key="2">
    <source>
        <dbReference type="EMBL" id="TBN56051.1"/>
    </source>
</evidence>
<gene>
    <name evidence="2" type="ORF">EYE40_00800</name>
</gene>
<evidence type="ECO:0000256" key="1">
    <source>
        <dbReference type="SAM" id="SignalP"/>
    </source>
</evidence>
<sequence>MTKLLPARALGAGAIAVVLALLAALLSPVAASAAVSGSVAGVVTLSTGAVGKGVSVQLVAIAGDGSDLARHVSQRVTTASGAFSIPGVAPGEYTLEFGALSGHGMQFLGGATTIAAADTFTVSENRTSYLRAGLVAPGTLSVSVKGLTNTAVAGVSVTAFARNDRDEWTARGSAVTGKTGVAGLALTPGQYRLYARGAAFPPVYSGGVQTLLQATEVRVTRGLATSFAFTAPTTGGVSGTVAGLHDGVAVPKLAGIPVTVLRLVGTPGNYNFATSVTSTVTGPTGVFTATGLLPGVDYTLRFDPPQKTVAGVPLDPRYGTTLLGGTNLLWEANHFTVTAGAVQSVGTQTLTEAGSVTGTVLEYPGFLPAANVPIFARRTYDGNSAQLPGTELTRTAADGTFTVGGLGEGIWAIQAGSSAEEVRLSTTLNGNRYPAITTVTVVAGQSTPLGSSLFATAVNAGNEPALFTPTTVTGTAQVGQTLTAVPPVYKEPVSDTEFFSAPTLAVWLRNGRAIPGAIGTSYTLTGADAGAQVSARIHHFFTTRPWQSSDSAPVTVATGAAPAVITPPAFTTARKVGTPIVATAGTYSLPGTTVGYEWCVDTNDNGDCDGAILGTGTSYTPSSAQQGAEMLVRVTASRAGYTSTIGSYYIGVIGQGTLTVVKLPSVTRKGTVLTASPGTWSALGSNFSYAWSIFDPAAQAWVGLGVSASSLNVKPYAGRALRVLVTATQGGFVSGTSQVTAQVGTAGAPTGATTLPATVSPSTLTAPVPVWSSDTNSSDTTVNWQWQYLKGKKWLALAGRTAATLVVPDSYIGRSLRVVVTARTAGFAPRVLTTNASVVVRHPAPDVPLNVTGAGSAAVGKPLTAAPGSWTVPGVATTYSWQSRATGGVWTTIAAAKSASYTPTEVDFGRELRVIVHGTKLNYAPASVVGGAGVVGNGSLHIKVPGEISTEGDVYRLTLPTFVEGAATLTSVQWSANQPGGSTIAVPGTGLTVPAAGLESRQVLAFVTMSRPKYGNDQTWVVGTSPAWLSMSSPGTLTVPGGAIRVGQALSVGGATFTGVQPAAVSYQWAYSDAGSYKNIPGAVNPTYTPARAYVGRTLAVYVYGHREGYNSSGSIVETDVVAPGFGLNPGLDPVLGVDAVVGVPITATPGGTWSEPASFAYEWKRGSTVISSKATYTPVPSDQGQTLTVTVTGSVPGLASALRGGSTVVQPGTFVATKKPVVSKKGTVLSVSAPTWSKKPTAVVTSWNIYDRATGIATVVTAPKLNVAAHAGKRITVTLTAQLAGYAAATKTVAAQTGRGAAFLSGIGAELIADAAVASAATVANPMFWDLDAVTTGYQWTRNGKAIPGATGVLYPFTVADTGATVAVQITKGSPGYATTSRSFALPYRIPSITPLVATARPVVSGTAVVDGKLSATTGSWNSPGTSHSYQWFTADGGALAIAGATGSTFSPTPELAGASVFVRVTASKPYFTPVVAESNRVAIDYGTAPTPAKLASISRLGGTFTAGLGALPPGFTVSVRWFTVSGGAASPITGATGVTHTTTAVDLGTTYRAVFTATRIGYRPATFATADVLLN</sequence>
<feature type="chain" id="PRO_5020510409" evidence="1">
    <location>
        <begin position="34"/>
        <end position="1577"/>
    </location>
</feature>
<dbReference type="RefSeq" id="WP_130980162.1">
    <property type="nucleotide sequence ID" value="NZ_SISG01000001.1"/>
</dbReference>